<dbReference type="InterPro" id="IPR002767">
    <property type="entry name" value="Thiamine_BP"/>
</dbReference>
<dbReference type="RefSeq" id="WP_206291957.1">
    <property type="nucleotide sequence ID" value="NZ_CP063458.1"/>
</dbReference>
<protein>
    <submittedName>
        <fullName evidence="3">MTH1187 family thiamine-binding protein</fullName>
    </submittedName>
</protein>
<evidence type="ECO:0000256" key="1">
    <source>
        <dbReference type="ARBA" id="ARBA00010272"/>
    </source>
</evidence>
<dbReference type="InterPro" id="IPR051614">
    <property type="entry name" value="UPF0045_domain"/>
</dbReference>
<reference evidence="3 4" key="1">
    <citation type="submission" date="2020-10" db="EMBL/GenBank/DDBJ databases">
        <title>Wide distribution of Phycisphaera-like planctomycetes from WD2101 soil group in peatlands and genome analysis of the first cultivated representative.</title>
        <authorList>
            <person name="Dedysh S.N."/>
            <person name="Beletsky A.V."/>
            <person name="Ivanova A."/>
            <person name="Kulichevskaya I.S."/>
            <person name="Suzina N.E."/>
            <person name="Philippov D.A."/>
            <person name="Rakitin A.L."/>
            <person name="Mardanov A.V."/>
            <person name="Ravin N.V."/>
        </authorList>
    </citation>
    <scope>NUCLEOTIDE SEQUENCE [LARGE SCALE GENOMIC DNA]</scope>
    <source>
        <strain evidence="3 4">M1803</strain>
    </source>
</reference>
<proteinExistence type="inferred from homology"/>
<name>A0A7M2WTZ0_9BACT</name>
<evidence type="ECO:0000259" key="2">
    <source>
        <dbReference type="Pfam" id="PF01910"/>
    </source>
</evidence>
<organism evidence="3 4">
    <name type="scientific">Humisphaera borealis</name>
    <dbReference type="NCBI Taxonomy" id="2807512"/>
    <lineage>
        <taxon>Bacteria</taxon>
        <taxon>Pseudomonadati</taxon>
        <taxon>Planctomycetota</taxon>
        <taxon>Phycisphaerae</taxon>
        <taxon>Tepidisphaerales</taxon>
        <taxon>Tepidisphaeraceae</taxon>
        <taxon>Humisphaera</taxon>
    </lineage>
</organism>
<dbReference type="Pfam" id="PF01910">
    <property type="entry name" value="Thiamine_BP"/>
    <property type="match status" value="1"/>
</dbReference>
<dbReference type="PANTHER" id="PTHR33777">
    <property type="entry name" value="UPF0045 PROTEIN ECM15"/>
    <property type="match status" value="1"/>
</dbReference>
<gene>
    <name evidence="3" type="ORF">IPV69_22395</name>
</gene>
<feature type="domain" description="Thiamine-binding protein" evidence="2">
    <location>
        <begin position="4"/>
        <end position="93"/>
    </location>
</feature>
<dbReference type="Gene3D" id="3.30.70.930">
    <property type="match status" value="1"/>
</dbReference>
<accession>A0A7M2WTZ0</accession>
<dbReference type="PANTHER" id="PTHR33777:SF1">
    <property type="entry name" value="UPF0045 PROTEIN ECM15"/>
    <property type="match status" value="1"/>
</dbReference>
<evidence type="ECO:0000313" key="4">
    <source>
        <dbReference type="Proteomes" id="UP000593765"/>
    </source>
</evidence>
<dbReference type="NCBIfam" id="TIGR00106">
    <property type="entry name" value="MTH1187 family thiamine-binding protein"/>
    <property type="match status" value="1"/>
</dbReference>
<dbReference type="Proteomes" id="UP000593765">
    <property type="component" value="Chromosome"/>
</dbReference>
<comment type="similarity">
    <text evidence="1">Belongs to the UPF0045 family.</text>
</comment>
<dbReference type="InterPro" id="IPR029756">
    <property type="entry name" value="MTH1187/YkoF-like"/>
</dbReference>
<keyword evidence="4" id="KW-1185">Reference proteome</keyword>
<sequence length="102" mass="11314">MLLAEISMWPMDKGQSVSPYVARVLDIIDRSGLPYRLGPLGTSIEGEWDEVMAVVKQCFDALAADSERVAITMKCDWRKGRSGSLEGKIASVEQQLGRKLRT</sequence>
<dbReference type="KEGG" id="hbs:IPV69_22395"/>
<dbReference type="AlphaFoldDB" id="A0A7M2WTZ0"/>
<dbReference type="SUPFAM" id="SSF89957">
    <property type="entry name" value="MTH1187/YkoF-like"/>
    <property type="match status" value="1"/>
</dbReference>
<dbReference type="EMBL" id="CP063458">
    <property type="protein sequence ID" value="QOV88946.1"/>
    <property type="molecule type" value="Genomic_DNA"/>
</dbReference>
<dbReference type="GO" id="GO:0005829">
    <property type="term" value="C:cytosol"/>
    <property type="evidence" value="ECO:0007669"/>
    <property type="project" value="TreeGrafter"/>
</dbReference>
<evidence type="ECO:0000313" key="3">
    <source>
        <dbReference type="EMBL" id="QOV88946.1"/>
    </source>
</evidence>